<dbReference type="Pfam" id="PF14716">
    <property type="entry name" value="HHH_8"/>
    <property type="match status" value="1"/>
</dbReference>
<dbReference type="Proteomes" id="UP000034956">
    <property type="component" value="Unassembled WGS sequence"/>
</dbReference>
<evidence type="ECO:0000256" key="17">
    <source>
        <dbReference type="ARBA" id="ARBA00035726"/>
    </source>
</evidence>
<evidence type="ECO:0000256" key="4">
    <source>
        <dbReference type="ARBA" id="ARBA00012720"/>
    </source>
</evidence>
<dbReference type="Gene3D" id="3.30.460.10">
    <property type="entry name" value="Beta Polymerase, domain 2"/>
    <property type="match status" value="1"/>
</dbReference>
<dbReference type="GO" id="GO:0006281">
    <property type="term" value="P:DNA repair"/>
    <property type="evidence" value="ECO:0007669"/>
    <property type="project" value="UniProtKB-KW"/>
</dbReference>
<dbReference type="InterPro" id="IPR003141">
    <property type="entry name" value="Pol/His_phosphatase_N"/>
</dbReference>
<dbReference type="Gene3D" id="1.10.150.110">
    <property type="entry name" value="DNA polymerase beta, N-terminal domain-like"/>
    <property type="match status" value="1"/>
</dbReference>
<evidence type="ECO:0000256" key="1">
    <source>
        <dbReference type="ARBA" id="ARBA00001946"/>
    </source>
</evidence>
<dbReference type="AlphaFoldDB" id="A0A0G1XB51"/>
<evidence type="ECO:0000256" key="8">
    <source>
        <dbReference type="ARBA" id="ARBA00022679"/>
    </source>
</evidence>
<evidence type="ECO:0000256" key="11">
    <source>
        <dbReference type="ARBA" id="ARBA00022763"/>
    </source>
</evidence>
<evidence type="ECO:0000256" key="3">
    <source>
        <dbReference type="ARBA" id="ARBA00012417"/>
    </source>
</evidence>
<keyword evidence="14" id="KW-0915">Sodium</keyword>
<dbReference type="EC" id="4.2.99.18" evidence="4"/>
<evidence type="ECO:0000256" key="21">
    <source>
        <dbReference type="ARBA" id="ARBA00049244"/>
    </source>
</evidence>
<protein>
    <recommendedName>
        <fullName evidence="5">DNA polymerase beta</fullName>
        <ecNumber evidence="3">2.7.7.7</ecNumber>
        <ecNumber evidence="4">4.2.99.18</ecNumber>
    </recommendedName>
    <alternativeName>
        <fullName evidence="16">5'-deoxyribose-phosphate lyase</fullName>
    </alternativeName>
    <alternativeName>
        <fullName evidence="17">AP lyase</fullName>
    </alternativeName>
</protein>
<evidence type="ECO:0000259" key="23">
    <source>
        <dbReference type="SMART" id="SM00481"/>
    </source>
</evidence>
<keyword evidence="6" id="KW-0488">Methylation</keyword>
<dbReference type="InterPro" id="IPR050243">
    <property type="entry name" value="PHP_phosphatase"/>
</dbReference>
<feature type="domain" description="Helix-hairpin-helix DNA-binding motif class 1" evidence="22">
    <location>
        <begin position="128"/>
        <end position="147"/>
    </location>
</feature>
<keyword evidence="10" id="KW-0235">DNA replication</keyword>
<dbReference type="InterPro" id="IPR002054">
    <property type="entry name" value="DNA-dir_DNA_pol_X"/>
</dbReference>
<dbReference type="PANTHER" id="PTHR36928">
    <property type="entry name" value="PHOSPHATASE YCDX-RELATED"/>
    <property type="match status" value="1"/>
</dbReference>
<keyword evidence="7" id="KW-0237">DNA synthesis</keyword>
<evidence type="ECO:0000259" key="24">
    <source>
        <dbReference type="SMART" id="SM00483"/>
    </source>
</evidence>
<dbReference type="InterPro" id="IPR010994">
    <property type="entry name" value="RuvA_2-like"/>
</dbReference>
<dbReference type="GO" id="GO:0008270">
    <property type="term" value="F:zinc ion binding"/>
    <property type="evidence" value="ECO:0007669"/>
    <property type="project" value="TreeGrafter"/>
</dbReference>
<organism evidence="25 26">
    <name type="scientific">Candidatus Jorgensenbacteria bacterium GW2011_GWA1_48_11</name>
    <dbReference type="NCBI Taxonomy" id="1618660"/>
    <lineage>
        <taxon>Bacteria</taxon>
        <taxon>Candidatus Joergenseniibacteriota</taxon>
    </lineage>
</organism>
<evidence type="ECO:0000256" key="12">
    <source>
        <dbReference type="ARBA" id="ARBA00022843"/>
    </source>
</evidence>
<evidence type="ECO:0000256" key="15">
    <source>
        <dbReference type="ARBA" id="ARBA00023204"/>
    </source>
</evidence>
<dbReference type="GO" id="GO:0005829">
    <property type="term" value="C:cytosol"/>
    <property type="evidence" value="ECO:0007669"/>
    <property type="project" value="TreeGrafter"/>
</dbReference>
<dbReference type="SMART" id="SM00483">
    <property type="entry name" value="POLXc"/>
    <property type="match status" value="1"/>
</dbReference>
<evidence type="ECO:0000256" key="20">
    <source>
        <dbReference type="ARBA" id="ARBA00045548"/>
    </source>
</evidence>
<evidence type="ECO:0000256" key="7">
    <source>
        <dbReference type="ARBA" id="ARBA00022634"/>
    </source>
</evidence>
<dbReference type="CDD" id="cd07436">
    <property type="entry name" value="PHP_PolX"/>
    <property type="match status" value="1"/>
</dbReference>
<dbReference type="GO" id="GO:0042578">
    <property type="term" value="F:phosphoric ester hydrolase activity"/>
    <property type="evidence" value="ECO:0007669"/>
    <property type="project" value="TreeGrafter"/>
</dbReference>
<dbReference type="InterPro" id="IPR047967">
    <property type="entry name" value="PolX_PHP"/>
</dbReference>
<dbReference type="GO" id="GO:0003887">
    <property type="term" value="F:DNA-directed DNA polymerase activity"/>
    <property type="evidence" value="ECO:0007669"/>
    <property type="project" value="UniProtKB-KW"/>
</dbReference>
<evidence type="ECO:0000256" key="13">
    <source>
        <dbReference type="ARBA" id="ARBA00022932"/>
    </source>
</evidence>
<dbReference type="InterPro" id="IPR022311">
    <property type="entry name" value="PolX-like"/>
</dbReference>
<comment type="function">
    <text evidence="20">Repair polymerase that plays a key role in base-excision repair. During this process, the damaged base is excised by specific DNA glycosylases, the DNA backbone is nicked at the abasic site by an apurinic/apyrimidic (AP) endonuclease, and POLB removes 5'-deoxyribose-phosphate from the preincised AP site acting as a 5'-deoxyribose-phosphate lyase (5'-dRP lyase); through its DNA polymerase activity, it adds one nucleotide to the 3' end of the arising single-nucleotide gap. Conducts 'gap-filling' DNA synthesis in a stepwise distributive fashion rather than in a processive fashion as for other DNA polymerases. It is also able to cleave sugar-phosphate bonds 3' to an intact AP site, acting as an AP lyase.</text>
</comment>
<evidence type="ECO:0000256" key="16">
    <source>
        <dbReference type="ARBA" id="ARBA00035717"/>
    </source>
</evidence>
<gene>
    <name evidence="25" type="ORF">UY23_C0001G0146</name>
</gene>
<dbReference type="Pfam" id="PF14791">
    <property type="entry name" value="DNA_pol_B_thumb"/>
    <property type="match status" value="1"/>
</dbReference>
<evidence type="ECO:0000313" key="25">
    <source>
        <dbReference type="EMBL" id="KKU91540.1"/>
    </source>
</evidence>
<comment type="catalytic activity">
    <reaction evidence="19">
        <text>a 5'-end 2'-deoxyribose-2'-deoxyribonucleotide-DNA = (2E,4S)-4-hydroxypenten-2-al-5-phosphate + a 5'-end 5'-phospho-2'-deoxyribonucleoside-DNA + H(+)</text>
        <dbReference type="Rhea" id="RHEA:76255"/>
        <dbReference type="Rhea" id="RHEA-COMP:13180"/>
        <dbReference type="Rhea" id="RHEA-COMP:18657"/>
        <dbReference type="ChEBI" id="CHEBI:15378"/>
        <dbReference type="ChEBI" id="CHEBI:136412"/>
        <dbReference type="ChEBI" id="CHEBI:195194"/>
        <dbReference type="ChEBI" id="CHEBI:195195"/>
    </reaction>
</comment>
<evidence type="ECO:0000256" key="6">
    <source>
        <dbReference type="ARBA" id="ARBA00022481"/>
    </source>
</evidence>
<feature type="domain" description="Helix-hairpin-helix DNA-binding motif class 1" evidence="22">
    <location>
        <begin position="93"/>
        <end position="112"/>
    </location>
</feature>
<dbReference type="SUPFAM" id="SSF47781">
    <property type="entry name" value="RuvA domain 2-like"/>
    <property type="match status" value="1"/>
</dbReference>
<dbReference type="SMART" id="SM00278">
    <property type="entry name" value="HhH1"/>
    <property type="match status" value="3"/>
</dbReference>
<dbReference type="InterPro" id="IPR029398">
    <property type="entry name" value="PolB_thumb"/>
</dbReference>
<evidence type="ECO:0000259" key="22">
    <source>
        <dbReference type="SMART" id="SM00278"/>
    </source>
</evidence>
<dbReference type="Gene3D" id="3.20.20.140">
    <property type="entry name" value="Metal-dependent hydrolases"/>
    <property type="match status" value="1"/>
</dbReference>
<feature type="domain" description="DNA-directed DNA polymerase X" evidence="24">
    <location>
        <begin position="1"/>
        <end position="315"/>
    </location>
</feature>
<dbReference type="PRINTS" id="PR00870">
    <property type="entry name" value="DNAPOLXBETA"/>
</dbReference>
<evidence type="ECO:0000256" key="14">
    <source>
        <dbReference type="ARBA" id="ARBA00023053"/>
    </source>
</evidence>
<dbReference type="InterPro" id="IPR027421">
    <property type="entry name" value="DNA_pol_lamdba_lyase_dom_sf"/>
</dbReference>
<dbReference type="PIRSF" id="PIRSF005047">
    <property type="entry name" value="UCP005047_YshC"/>
    <property type="match status" value="1"/>
</dbReference>
<comment type="caution">
    <text evidence="25">The sequence shown here is derived from an EMBL/GenBank/DDBJ whole genome shotgun (WGS) entry which is preliminary data.</text>
</comment>
<dbReference type="InterPro" id="IPR037160">
    <property type="entry name" value="DNA_Pol_thumb_sf"/>
</dbReference>
<keyword evidence="12" id="KW-0832">Ubl conjugation</keyword>
<evidence type="ECO:0000256" key="19">
    <source>
        <dbReference type="ARBA" id="ARBA00044678"/>
    </source>
</evidence>
<evidence type="ECO:0000256" key="18">
    <source>
        <dbReference type="ARBA" id="ARBA00044632"/>
    </source>
</evidence>
<dbReference type="SUPFAM" id="SSF89550">
    <property type="entry name" value="PHP domain-like"/>
    <property type="match status" value="1"/>
</dbReference>
<keyword evidence="8" id="KW-0808">Transferase</keyword>
<dbReference type="EMBL" id="LCPF01000001">
    <property type="protein sequence ID" value="KKU91540.1"/>
    <property type="molecule type" value="Genomic_DNA"/>
</dbReference>
<keyword evidence="15" id="KW-0234">DNA repair</keyword>
<keyword evidence="11" id="KW-0227">DNA damage</keyword>
<comment type="subcellular location">
    <subcellularLocation>
        <location evidence="2">Cytoplasm</location>
    </subcellularLocation>
</comment>
<comment type="cofactor">
    <cofactor evidence="1">
        <name>Mg(2+)</name>
        <dbReference type="ChEBI" id="CHEBI:18420"/>
    </cofactor>
</comment>
<dbReference type="GO" id="GO:0140078">
    <property type="term" value="F:class I DNA-(apurinic or apyrimidinic site) endonuclease activity"/>
    <property type="evidence" value="ECO:0007669"/>
    <property type="project" value="UniProtKB-EC"/>
</dbReference>
<dbReference type="Gene3D" id="3.30.210.10">
    <property type="entry name" value="DNA polymerase, thumb domain"/>
    <property type="match status" value="1"/>
</dbReference>
<dbReference type="PANTHER" id="PTHR36928:SF1">
    <property type="entry name" value="PHOSPHATASE YCDX-RELATED"/>
    <property type="match status" value="1"/>
</dbReference>
<dbReference type="SUPFAM" id="SSF81301">
    <property type="entry name" value="Nucleotidyltransferase"/>
    <property type="match status" value="1"/>
</dbReference>
<evidence type="ECO:0000256" key="9">
    <source>
        <dbReference type="ARBA" id="ARBA00022695"/>
    </source>
</evidence>
<dbReference type="InterPro" id="IPR043519">
    <property type="entry name" value="NT_sf"/>
</dbReference>
<dbReference type="InterPro" id="IPR003583">
    <property type="entry name" value="Hlx-hairpin-Hlx_DNA-bd_motif"/>
</dbReference>
<reference evidence="25 26" key="1">
    <citation type="journal article" date="2015" name="Nature">
        <title>rRNA introns, odd ribosomes, and small enigmatic genomes across a large radiation of phyla.</title>
        <authorList>
            <person name="Brown C.T."/>
            <person name="Hug L.A."/>
            <person name="Thomas B.C."/>
            <person name="Sharon I."/>
            <person name="Castelle C.J."/>
            <person name="Singh A."/>
            <person name="Wilkins M.J."/>
            <person name="Williams K.H."/>
            <person name="Banfield J.F."/>
        </authorList>
    </citation>
    <scope>NUCLEOTIDE SEQUENCE [LARGE SCALE GENOMIC DNA]</scope>
</reference>
<feature type="domain" description="Polymerase/histidinol phosphatase N-terminal" evidence="23">
    <location>
        <begin position="339"/>
        <end position="422"/>
    </location>
</feature>
<dbReference type="InterPro" id="IPR016195">
    <property type="entry name" value="Pol/histidinol_Pase-like"/>
</dbReference>
<dbReference type="InterPro" id="IPR002008">
    <property type="entry name" value="DNA_pol_X_beta-like"/>
</dbReference>
<keyword evidence="9" id="KW-0548">Nucleotidyltransferase</keyword>
<comment type="catalytic activity">
    <reaction evidence="21">
        <text>DNA(n) + a 2'-deoxyribonucleoside 5'-triphosphate = DNA(n+1) + diphosphate</text>
        <dbReference type="Rhea" id="RHEA:22508"/>
        <dbReference type="Rhea" id="RHEA-COMP:17339"/>
        <dbReference type="Rhea" id="RHEA-COMP:17340"/>
        <dbReference type="ChEBI" id="CHEBI:33019"/>
        <dbReference type="ChEBI" id="CHEBI:61560"/>
        <dbReference type="ChEBI" id="CHEBI:173112"/>
        <dbReference type="EC" id="2.7.7.7"/>
    </reaction>
</comment>
<feature type="domain" description="Helix-hairpin-helix DNA-binding motif class 1" evidence="22">
    <location>
        <begin position="53"/>
        <end position="72"/>
    </location>
</feature>
<name>A0A0G1XB51_9BACT</name>
<keyword evidence="13" id="KW-0239">DNA-directed DNA polymerase</keyword>
<dbReference type="NCBIfam" id="NF006375">
    <property type="entry name" value="PRK08609.1"/>
    <property type="match status" value="1"/>
</dbReference>
<proteinExistence type="predicted"/>
<sequence length="574" mass="64591">MNNKDISSVLSGIAGYLEIANVPFKPQAYRKAAEVIENLEEEAAEIYKKGGLKALEELPGVGVSIAEKIEEMVKTGRVKYYSELKKKTPIDLDSFKAIEGLGPKSIFKLYQKLKIRNLPDLEKAAKAGKIRKLEGFGGKSEENILRGIEFTKNNQGRFVLGFTMSFIRDIEGRLRKLKETKKIVVAGSIRRRKETVGDIDILAVSERPRPIMDYFVNMPEVAGVFAKGETKSSVKLKSGLDVDLRIVPEASYGAALNYFTGSKSHNIALREIAIKKGYKLNEYGLFKGRRQIAGKTEEEIYKALGLGYIEPEMREDLGEIALAKKGDLPELIRYGDLKGDLQVQTNWTDGRDSIEKMAEAAMNAGLEYILITDHTKRLAMTHGLDDKKIKEQGVEIDKLNSKFRTRNQKIRILKGTECDILKDGALDLKDETLARLDVVGVSVHSYFNLSRKEQTGRIQRAMQNKNVDILFHPTGRVINRREAYDLDIDEIVKTAKMTGTILEIDAYPDRLDLKDEYIRKCVASGVKMSIDSDAHAAPHFAYLEYGLAQARRGWAKPTDIINIWPVEKMLKLLK</sequence>
<evidence type="ECO:0000313" key="26">
    <source>
        <dbReference type="Proteomes" id="UP000034956"/>
    </source>
</evidence>
<accession>A0A0G1XB51</accession>
<evidence type="ECO:0000256" key="5">
    <source>
        <dbReference type="ARBA" id="ARBA00020020"/>
    </source>
</evidence>
<evidence type="ECO:0000256" key="10">
    <source>
        <dbReference type="ARBA" id="ARBA00022705"/>
    </source>
</evidence>
<dbReference type="InterPro" id="IPR010996">
    <property type="entry name" value="HHH_MUS81"/>
</dbReference>
<dbReference type="GO" id="GO:0003677">
    <property type="term" value="F:DNA binding"/>
    <property type="evidence" value="ECO:0007669"/>
    <property type="project" value="InterPro"/>
</dbReference>
<dbReference type="EC" id="2.7.7.7" evidence="3"/>
<dbReference type="SUPFAM" id="SSF47802">
    <property type="entry name" value="DNA polymerase beta, N-terminal domain-like"/>
    <property type="match status" value="1"/>
</dbReference>
<dbReference type="SMART" id="SM00481">
    <property type="entry name" value="POLIIIAc"/>
    <property type="match status" value="1"/>
</dbReference>
<evidence type="ECO:0000256" key="2">
    <source>
        <dbReference type="ARBA" id="ARBA00004496"/>
    </source>
</evidence>
<dbReference type="Gene3D" id="1.10.150.20">
    <property type="entry name" value="5' to 3' exonuclease, C-terminal subdomain"/>
    <property type="match status" value="1"/>
</dbReference>
<dbReference type="CDD" id="cd00141">
    <property type="entry name" value="NT_POLXc"/>
    <property type="match status" value="1"/>
</dbReference>
<comment type="catalytic activity">
    <reaction evidence="18">
        <text>2'-deoxyribonucleotide-(2'-deoxyribose 5'-phosphate)-2'-deoxyribonucleotide-DNA = a 3'-end 2'-deoxyribonucleotide-(2,3-dehydro-2,3-deoxyribose 5'-phosphate)-DNA + a 5'-end 5'-phospho-2'-deoxyribonucleoside-DNA + H(+)</text>
        <dbReference type="Rhea" id="RHEA:66592"/>
        <dbReference type="Rhea" id="RHEA-COMP:13180"/>
        <dbReference type="Rhea" id="RHEA-COMP:16897"/>
        <dbReference type="Rhea" id="RHEA-COMP:17067"/>
        <dbReference type="ChEBI" id="CHEBI:15378"/>
        <dbReference type="ChEBI" id="CHEBI:136412"/>
        <dbReference type="ChEBI" id="CHEBI:157695"/>
        <dbReference type="ChEBI" id="CHEBI:167181"/>
        <dbReference type="EC" id="4.2.99.18"/>
    </reaction>
</comment>